<evidence type="ECO:0000313" key="2">
    <source>
        <dbReference type="EMBL" id="VDM69811.1"/>
    </source>
</evidence>
<gene>
    <name evidence="2" type="ORF">SVUK_LOCUS4809</name>
</gene>
<keyword evidence="3" id="KW-1185">Reference proteome</keyword>
<proteinExistence type="predicted"/>
<name>A0A3P7I951_STRVU</name>
<evidence type="ECO:0000256" key="1">
    <source>
        <dbReference type="SAM" id="MobiDB-lite"/>
    </source>
</evidence>
<feature type="compositionally biased region" description="Polar residues" evidence="1">
    <location>
        <begin position="86"/>
        <end position="124"/>
    </location>
</feature>
<protein>
    <submittedName>
        <fullName evidence="2">Uncharacterized protein</fullName>
    </submittedName>
</protein>
<dbReference type="AlphaFoldDB" id="A0A3P7I951"/>
<evidence type="ECO:0000313" key="3">
    <source>
        <dbReference type="Proteomes" id="UP000270094"/>
    </source>
</evidence>
<accession>A0A3P7I951</accession>
<dbReference type="Proteomes" id="UP000270094">
    <property type="component" value="Unassembled WGS sequence"/>
</dbReference>
<feature type="region of interest" description="Disordered" evidence="1">
    <location>
        <begin position="79"/>
        <end position="127"/>
    </location>
</feature>
<dbReference type="EMBL" id="UYYB01013633">
    <property type="protein sequence ID" value="VDM69811.1"/>
    <property type="molecule type" value="Genomic_DNA"/>
</dbReference>
<sequence length="224" mass="24185">MPPPGVDVAELNDQEVRIMALNPTIRRMQQMGIAVPVPIPNVGHVQVQAGGPPGATRMVAQRRSVPLQRYGPMQVALRHSPEHVPSPSSGSQNGVPASQTTARQRLNDSQAASSSVHDATSSANVPPMSSLEVNLVNALEYGLPSAGSGNPYERIMRTLLQFASDPTHDVLGVLRSPAVQQVATRTIVLCQVLGAEMRILQLHLKKIPVTLHNRFQAWETLPEE</sequence>
<organism evidence="2 3">
    <name type="scientific">Strongylus vulgaris</name>
    <name type="common">Blood worm</name>
    <dbReference type="NCBI Taxonomy" id="40348"/>
    <lineage>
        <taxon>Eukaryota</taxon>
        <taxon>Metazoa</taxon>
        <taxon>Ecdysozoa</taxon>
        <taxon>Nematoda</taxon>
        <taxon>Chromadorea</taxon>
        <taxon>Rhabditida</taxon>
        <taxon>Rhabditina</taxon>
        <taxon>Rhabditomorpha</taxon>
        <taxon>Strongyloidea</taxon>
        <taxon>Strongylidae</taxon>
        <taxon>Strongylus</taxon>
    </lineage>
</organism>
<reference evidence="2 3" key="1">
    <citation type="submission" date="2018-11" db="EMBL/GenBank/DDBJ databases">
        <authorList>
            <consortium name="Pathogen Informatics"/>
        </authorList>
    </citation>
    <scope>NUCLEOTIDE SEQUENCE [LARGE SCALE GENOMIC DNA]</scope>
</reference>
<dbReference type="OrthoDB" id="10563372at2759"/>